<evidence type="ECO:0000313" key="2">
    <source>
        <dbReference type="EMBL" id="GLQ18488.1"/>
    </source>
</evidence>
<reference evidence="2" key="1">
    <citation type="journal article" date="2014" name="Int. J. Syst. Evol. Microbiol.">
        <title>Complete genome of a new Firmicutes species belonging to the dominant human colonic microbiota ('Ruminococcus bicirculans') reveals two chromosomes and a selective capacity to utilize plant glucans.</title>
        <authorList>
            <consortium name="NISC Comparative Sequencing Program"/>
            <person name="Wegmann U."/>
            <person name="Louis P."/>
            <person name="Goesmann A."/>
            <person name="Henrissat B."/>
            <person name="Duncan S.H."/>
            <person name="Flint H.J."/>
        </authorList>
    </citation>
    <scope>NUCLEOTIDE SEQUENCE</scope>
    <source>
        <strain evidence="2">NBRC 107169</strain>
    </source>
</reference>
<protein>
    <recommendedName>
        <fullName evidence="1">LpxI C-terminal domain-containing protein</fullName>
    </recommendedName>
</protein>
<evidence type="ECO:0000259" key="1">
    <source>
        <dbReference type="Pfam" id="PF06230"/>
    </source>
</evidence>
<dbReference type="PANTHER" id="PTHR39962">
    <property type="entry name" value="BLL4848 PROTEIN"/>
    <property type="match status" value="1"/>
</dbReference>
<dbReference type="RefSeq" id="WP_284365457.1">
    <property type="nucleotide sequence ID" value="NZ_BSNI01000002.1"/>
</dbReference>
<evidence type="ECO:0000313" key="3">
    <source>
        <dbReference type="Proteomes" id="UP001161405"/>
    </source>
</evidence>
<dbReference type="InterPro" id="IPR043167">
    <property type="entry name" value="LpxI_C_sf"/>
</dbReference>
<dbReference type="EMBL" id="BSNI01000002">
    <property type="protein sequence ID" value="GLQ18488.1"/>
    <property type="molecule type" value="Genomic_DNA"/>
</dbReference>
<dbReference type="Proteomes" id="UP001161405">
    <property type="component" value="Unassembled WGS sequence"/>
</dbReference>
<feature type="domain" description="LpxI C-terminal" evidence="1">
    <location>
        <begin position="139"/>
        <end position="262"/>
    </location>
</feature>
<gene>
    <name evidence="2" type="ORF">GCM10007879_27370</name>
</gene>
<dbReference type="Gene3D" id="3.40.140.80">
    <property type="match status" value="1"/>
</dbReference>
<proteinExistence type="predicted"/>
<dbReference type="PANTHER" id="PTHR39962:SF1">
    <property type="entry name" value="LPXI FAMILY PROTEIN"/>
    <property type="match status" value="1"/>
</dbReference>
<organism evidence="2 3">
    <name type="scientific">Maritalea porphyrae</name>
    <dbReference type="NCBI Taxonomy" id="880732"/>
    <lineage>
        <taxon>Bacteria</taxon>
        <taxon>Pseudomonadati</taxon>
        <taxon>Pseudomonadota</taxon>
        <taxon>Alphaproteobacteria</taxon>
        <taxon>Hyphomicrobiales</taxon>
        <taxon>Devosiaceae</taxon>
        <taxon>Maritalea</taxon>
    </lineage>
</organism>
<dbReference type="Pfam" id="PF06230">
    <property type="entry name" value="LpxI_C"/>
    <property type="match status" value="1"/>
</dbReference>
<comment type="caution">
    <text evidence="2">The sequence shown here is derived from an EMBL/GenBank/DDBJ whole genome shotgun (WGS) entry which is preliminary data.</text>
</comment>
<reference evidence="2" key="2">
    <citation type="submission" date="2023-01" db="EMBL/GenBank/DDBJ databases">
        <title>Draft genome sequence of Maritalea porphyrae strain NBRC 107169.</title>
        <authorList>
            <person name="Sun Q."/>
            <person name="Mori K."/>
        </authorList>
    </citation>
    <scope>NUCLEOTIDE SEQUENCE</scope>
    <source>
        <strain evidence="2">NBRC 107169</strain>
    </source>
</reference>
<accession>A0ABQ5UV99</accession>
<dbReference type="InterPro" id="IPR010415">
    <property type="entry name" value="LpxI_C"/>
</dbReference>
<dbReference type="InterPro" id="IPR053174">
    <property type="entry name" value="LpxI"/>
</dbReference>
<sequence>MTKLALLVGRGDLANAAQQAIKAHYDGAYCVWSMVGESADETKNIDVGQPLELIDRLRADGITTLCAVGNVDLSPQLRANVGKYLVEHYQGKLDVSDMGLETAYRTIAKDARVDIKGIHELIPELLALTGDIAGPSIAAKASDVEQLIRVARSIARTDLGQSVVFHATRPIAAEDALGTDSLLSRAKEIADRIRITKGEMVLVKVAKPQQSGLGDLPTIGPRTIEMCADAGIGAIVVEGGKCLIAEREMFSKMAEEHKISVVGWG</sequence>
<name>A0ABQ5UV99_9HYPH</name>
<keyword evidence="3" id="KW-1185">Reference proteome</keyword>